<keyword evidence="1" id="KW-0456">Lyase</keyword>
<dbReference type="STRING" id="745368.SAMN02745178_00582"/>
<sequence length="420" mass="45267">MIEQFYDLRPEVLALDRKALDLCRAQFAHVEEIRDYNQLKMLRAFTDCGVEARHFWGSSGYGVWDDSRNKLEEVFARCMGAEAALVRPQFMSGTHTLTVALFGLLRTGDTLLAATGRPYDTLEGVIGIGDAGKGCGTLREFGVNYDECPLLPDFTPDYDLIAEKARTATVVHIQRSRGYTQRNAFDLATIQKVADTARKANPNAVIFVDNCYGEFTQTAEPVTFGADIMAGSFIKNPGGGITPTGGYIAGRKDLVEKCSHRFTAPGIGGDLGCTQDSLRDTFLGFYYAPGVVCEALKTAIYAQCLLELAGVNPVPRYTADHNDIVTCFDSGSAAALTGFCAGIQHNSPVDSFASPEPADEPGYTDKVVMASGSFTEGSTIEISCDGPLRAPYTCYLQGGVNFTAGRAAVLNAVQNAFFAE</sequence>
<dbReference type="EMBL" id="FUYF01000002">
    <property type="protein sequence ID" value="SKA76385.1"/>
    <property type="molecule type" value="Genomic_DNA"/>
</dbReference>
<proteinExistence type="predicted"/>
<evidence type="ECO:0000313" key="1">
    <source>
        <dbReference type="EMBL" id="SKA76385.1"/>
    </source>
</evidence>
<dbReference type="OrthoDB" id="9764766at2"/>
<keyword evidence="2" id="KW-1185">Reference proteome</keyword>
<dbReference type="GO" id="GO:0016829">
    <property type="term" value="F:lyase activity"/>
    <property type="evidence" value="ECO:0007669"/>
    <property type="project" value="UniProtKB-KW"/>
</dbReference>
<dbReference type="Gene3D" id="3.90.1150.60">
    <property type="entry name" value="Methioning gamme-lyase, C-terminal domain"/>
    <property type="match status" value="1"/>
</dbReference>
<dbReference type="Gene3D" id="3.40.640.10">
    <property type="entry name" value="Type I PLP-dependent aspartate aminotransferase-like (Major domain)"/>
    <property type="match status" value="1"/>
</dbReference>
<dbReference type="GeneID" id="93337073"/>
<gene>
    <name evidence="1" type="ORF">SAMN02745178_00582</name>
</gene>
<accession>A0A1T4WHJ4</accession>
<name>A0A1T4WHJ4_9FIRM</name>
<dbReference type="Pfam" id="PF06838">
    <property type="entry name" value="Met_gamma_lyase"/>
    <property type="match status" value="1"/>
</dbReference>
<dbReference type="InterPro" id="IPR015424">
    <property type="entry name" value="PyrdxlP-dep_Trfase"/>
</dbReference>
<dbReference type="InterPro" id="IPR009651">
    <property type="entry name" value="Met_g_lyase_put"/>
</dbReference>
<dbReference type="Proteomes" id="UP000190286">
    <property type="component" value="Unassembled WGS sequence"/>
</dbReference>
<dbReference type="PANTHER" id="PTHR46658">
    <property type="entry name" value="CYS OR MET METABOLISM PYRIDOXAL-PHOSPHATE-DEPENDENT ENZYME"/>
    <property type="match status" value="1"/>
</dbReference>
<dbReference type="SUPFAM" id="SSF53383">
    <property type="entry name" value="PLP-dependent transferases"/>
    <property type="match status" value="1"/>
</dbReference>
<dbReference type="AlphaFoldDB" id="A0A1T4WHJ4"/>
<organism evidence="1 2">
    <name type="scientific">Gemmiger formicilis</name>
    <dbReference type="NCBI Taxonomy" id="745368"/>
    <lineage>
        <taxon>Bacteria</taxon>
        <taxon>Bacillati</taxon>
        <taxon>Bacillota</taxon>
        <taxon>Clostridia</taxon>
        <taxon>Eubacteriales</taxon>
        <taxon>Gemmiger</taxon>
    </lineage>
</organism>
<dbReference type="InterPro" id="IPR015421">
    <property type="entry name" value="PyrdxlP-dep_Trfase_major"/>
</dbReference>
<reference evidence="1 2" key="1">
    <citation type="submission" date="2017-02" db="EMBL/GenBank/DDBJ databases">
        <authorList>
            <person name="Peterson S.W."/>
        </authorList>
    </citation>
    <scope>NUCLEOTIDE SEQUENCE [LARGE SCALE GENOMIC DNA]</scope>
    <source>
        <strain evidence="1 2">ATCC 27749</strain>
    </source>
</reference>
<dbReference type="RefSeq" id="WP_078783593.1">
    <property type="nucleotide sequence ID" value="NZ_FUYF01000002.1"/>
</dbReference>
<evidence type="ECO:0000313" key="2">
    <source>
        <dbReference type="Proteomes" id="UP000190286"/>
    </source>
</evidence>
<dbReference type="PANTHER" id="PTHR46658:SF1">
    <property type="entry name" value="CYS OR MET METABOLISM PYRIDOXAL-PHOSPHATE-DEPENDENT ENZYME"/>
    <property type="match status" value="1"/>
</dbReference>
<protein>
    <submittedName>
        <fullName evidence="1">Cystathionine beta-lyase family protein involved in aluminum resistance</fullName>
    </submittedName>
</protein>